<dbReference type="AlphaFoldDB" id="A0AAQ3NSY3"/>
<evidence type="ECO:0000256" key="2">
    <source>
        <dbReference type="SAM" id="Phobius"/>
    </source>
</evidence>
<feature type="transmembrane region" description="Helical" evidence="2">
    <location>
        <begin position="103"/>
        <end position="123"/>
    </location>
</feature>
<keyword evidence="2" id="KW-1133">Transmembrane helix</keyword>
<keyword evidence="4" id="KW-1185">Reference proteome</keyword>
<evidence type="ECO:0000256" key="1">
    <source>
        <dbReference type="SAM" id="MobiDB-lite"/>
    </source>
</evidence>
<organism evidence="3 4">
    <name type="scientific">Vigna mungo</name>
    <name type="common">Black gram</name>
    <name type="synonym">Phaseolus mungo</name>
    <dbReference type="NCBI Taxonomy" id="3915"/>
    <lineage>
        <taxon>Eukaryota</taxon>
        <taxon>Viridiplantae</taxon>
        <taxon>Streptophyta</taxon>
        <taxon>Embryophyta</taxon>
        <taxon>Tracheophyta</taxon>
        <taxon>Spermatophyta</taxon>
        <taxon>Magnoliopsida</taxon>
        <taxon>eudicotyledons</taxon>
        <taxon>Gunneridae</taxon>
        <taxon>Pentapetalae</taxon>
        <taxon>rosids</taxon>
        <taxon>fabids</taxon>
        <taxon>Fabales</taxon>
        <taxon>Fabaceae</taxon>
        <taxon>Papilionoideae</taxon>
        <taxon>50 kb inversion clade</taxon>
        <taxon>NPAAA clade</taxon>
        <taxon>indigoferoid/millettioid clade</taxon>
        <taxon>Phaseoleae</taxon>
        <taxon>Vigna</taxon>
    </lineage>
</organism>
<keyword evidence="2" id="KW-0812">Transmembrane</keyword>
<gene>
    <name evidence="3" type="ORF">V8G54_012143</name>
</gene>
<proteinExistence type="predicted"/>
<feature type="region of interest" description="Disordered" evidence="1">
    <location>
        <begin position="243"/>
        <end position="263"/>
    </location>
</feature>
<accession>A0AAQ3NSY3</accession>
<evidence type="ECO:0000313" key="3">
    <source>
        <dbReference type="EMBL" id="WVZ14577.1"/>
    </source>
</evidence>
<protein>
    <submittedName>
        <fullName evidence="3">Uncharacterized protein</fullName>
    </submittedName>
</protein>
<reference evidence="3 4" key="1">
    <citation type="journal article" date="2023" name="Life. Sci Alliance">
        <title>Evolutionary insights into 3D genome organization and epigenetic landscape of Vigna mungo.</title>
        <authorList>
            <person name="Junaid A."/>
            <person name="Singh B."/>
            <person name="Bhatia S."/>
        </authorList>
    </citation>
    <scope>NUCLEOTIDE SEQUENCE [LARGE SCALE GENOMIC DNA]</scope>
    <source>
        <strain evidence="3">Urdbean</strain>
    </source>
</reference>
<keyword evidence="2" id="KW-0472">Membrane</keyword>
<dbReference type="Proteomes" id="UP001374535">
    <property type="component" value="Chromosome 4"/>
</dbReference>
<feature type="transmembrane region" description="Helical" evidence="2">
    <location>
        <begin position="129"/>
        <end position="148"/>
    </location>
</feature>
<sequence>MESLANVLVNSSAKLNFVRTKSTVLIPSLMTLSQCIAIDDIDFGNNGISNMRFLNHSASFPTEARAIIFEAIVEFVMQVCFLDDQEIAPPPRRKIQPLAKEPFFYLAGNVFHGAFICMVRFWLKASVTVWTSVVPSLSISLAAFTLLLDKETLIKAHVVTGFSVARLPWIMKAKTTKKHKTLFDKSLKNIQRYNRERGRNVEEEDTTYCGERGIMKNQTSGVDFVRRMIMKKIIVEIKREDRRMKSDSEDNDGVPLPPSLGTQQNITSIANDGRFKGHAHGSIIKCKKFLRF</sequence>
<evidence type="ECO:0000313" key="4">
    <source>
        <dbReference type="Proteomes" id="UP001374535"/>
    </source>
</evidence>
<name>A0AAQ3NSY3_VIGMU</name>
<dbReference type="EMBL" id="CP144697">
    <property type="protein sequence ID" value="WVZ14577.1"/>
    <property type="molecule type" value="Genomic_DNA"/>
</dbReference>